<evidence type="ECO:0000313" key="1">
    <source>
        <dbReference type="EMBL" id="SFL43626.1"/>
    </source>
</evidence>
<keyword evidence="2" id="KW-1185">Reference proteome</keyword>
<dbReference type="Proteomes" id="UP000199144">
    <property type="component" value="Unassembled WGS sequence"/>
</dbReference>
<dbReference type="OrthoDB" id="7709378at2"/>
<name>A0A1I4HQH6_9RHOB</name>
<reference evidence="1 2" key="1">
    <citation type="submission" date="2016-10" db="EMBL/GenBank/DDBJ databases">
        <authorList>
            <person name="de Groot N.N."/>
        </authorList>
    </citation>
    <scope>NUCLEOTIDE SEQUENCE [LARGE SCALE GENOMIC DNA]</scope>
    <source>
        <strain evidence="1 2">DSM 15283</strain>
    </source>
</reference>
<gene>
    <name evidence="1" type="ORF">SAMN04488042_101189</name>
</gene>
<evidence type="ECO:0000313" key="2">
    <source>
        <dbReference type="Proteomes" id="UP000199144"/>
    </source>
</evidence>
<dbReference type="AlphaFoldDB" id="A0A1I4HQH6"/>
<sequence length="66" mass="7488">MTNAFSYACRDCEGMEACPASVVAETRDEVWKLMELHARVAHDEEPADWDQETRDYLGTLIKPVSV</sequence>
<dbReference type="EMBL" id="FOTQ01000001">
    <property type="protein sequence ID" value="SFL43626.1"/>
    <property type="molecule type" value="Genomic_DNA"/>
</dbReference>
<dbReference type="STRING" id="254406.SAMN04488042_101189"/>
<dbReference type="InterPro" id="IPR009409">
    <property type="entry name" value="DUF1059"/>
</dbReference>
<protein>
    <recommendedName>
        <fullName evidence="3">DUF1059 domain-containing protein</fullName>
    </recommendedName>
</protein>
<accession>A0A1I4HQH6</accession>
<organism evidence="1 2">
    <name type="scientific">Shimia aestuarii</name>
    <dbReference type="NCBI Taxonomy" id="254406"/>
    <lineage>
        <taxon>Bacteria</taxon>
        <taxon>Pseudomonadati</taxon>
        <taxon>Pseudomonadota</taxon>
        <taxon>Alphaproteobacteria</taxon>
        <taxon>Rhodobacterales</taxon>
        <taxon>Roseobacteraceae</taxon>
    </lineage>
</organism>
<proteinExistence type="predicted"/>
<evidence type="ECO:0008006" key="3">
    <source>
        <dbReference type="Google" id="ProtNLM"/>
    </source>
</evidence>
<dbReference type="RefSeq" id="WP_093092441.1">
    <property type="nucleotide sequence ID" value="NZ_FOTQ01000001.1"/>
</dbReference>
<dbReference type="Pfam" id="PF06348">
    <property type="entry name" value="DUF1059"/>
    <property type="match status" value="1"/>
</dbReference>